<reference evidence="2" key="1">
    <citation type="submission" date="2013-11" db="EMBL/GenBank/DDBJ databases">
        <title>Genome sequence of the fusiform rust pathogen reveals effectors for host alternation and coevolution with pine.</title>
        <authorList>
            <consortium name="DOE Joint Genome Institute"/>
            <person name="Smith K."/>
            <person name="Pendleton A."/>
            <person name="Kubisiak T."/>
            <person name="Anderson C."/>
            <person name="Salamov A."/>
            <person name="Aerts A."/>
            <person name="Riley R."/>
            <person name="Clum A."/>
            <person name="Lindquist E."/>
            <person name="Ence D."/>
            <person name="Campbell M."/>
            <person name="Kronenberg Z."/>
            <person name="Feau N."/>
            <person name="Dhillon B."/>
            <person name="Hamelin R."/>
            <person name="Burleigh J."/>
            <person name="Smith J."/>
            <person name="Yandell M."/>
            <person name="Nelson C."/>
            <person name="Grigoriev I."/>
            <person name="Davis J."/>
        </authorList>
    </citation>
    <scope>NUCLEOTIDE SEQUENCE</scope>
    <source>
        <strain evidence="2">G11</strain>
    </source>
</reference>
<keyword evidence="3" id="KW-1185">Reference proteome</keyword>
<comment type="caution">
    <text evidence="2">The sequence shown here is derived from an EMBL/GenBank/DDBJ whole genome shotgun (WGS) entry which is preliminary data.</text>
</comment>
<name>A0A9P6NTT1_9BASI</name>
<feature type="region of interest" description="Disordered" evidence="1">
    <location>
        <begin position="51"/>
        <end position="84"/>
    </location>
</feature>
<gene>
    <name evidence="2" type="ORF">CROQUDRAFT_85826</name>
</gene>
<evidence type="ECO:0000313" key="2">
    <source>
        <dbReference type="EMBL" id="KAG0152113.1"/>
    </source>
</evidence>
<dbReference type="AlphaFoldDB" id="A0A9P6NTT1"/>
<sequence>MLPWSSSPRGTRKQFPPTSTTVANSTNCLCHSSGAFQQVFNHQATRLLSMVDNPELHSSTQTRPGSGPGQTDHLIPLEPFPSNH</sequence>
<protein>
    <submittedName>
        <fullName evidence="2">Uncharacterized protein</fullName>
    </submittedName>
</protein>
<organism evidence="2 3">
    <name type="scientific">Cronartium quercuum f. sp. fusiforme G11</name>
    <dbReference type="NCBI Taxonomy" id="708437"/>
    <lineage>
        <taxon>Eukaryota</taxon>
        <taxon>Fungi</taxon>
        <taxon>Dikarya</taxon>
        <taxon>Basidiomycota</taxon>
        <taxon>Pucciniomycotina</taxon>
        <taxon>Pucciniomycetes</taxon>
        <taxon>Pucciniales</taxon>
        <taxon>Coleosporiaceae</taxon>
        <taxon>Cronartium</taxon>
    </lineage>
</organism>
<proteinExistence type="predicted"/>
<feature type="region of interest" description="Disordered" evidence="1">
    <location>
        <begin position="1"/>
        <end position="21"/>
    </location>
</feature>
<accession>A0A9P6NTT1</accession>
<dbReference type="Proteomes" id="UP000886653">
    <property type="component" value="Unassembled WGS sequence"/>
</dbReference>
<evidence type="ECO:0000313" key="3">
    <source>
        <dbReference type="Proteomes" id="UP000886653"/>
    </source>
</evidence>
<evidence type="ECO:0000256" key="1">
    <source>
        <dbReference type="SAM" id="MobiDB-lite"/>
    </source>
</evidence>
<dbReference type="EMBL" id="MU167209">
    <property type="protein sequence ID" value="KAG0152113.1"/>
    <property type="molecule type" value="Genomic_DNA"/>
</dbReference>